<reference evidence="1" key="3">
    <citation type="submission" date="2025-09" db="UniProtKB">
        <authorList>
            <consortium name="Ensembl"/>
        </authorList>
    </citation>
    <scope>IDENTIFICATION</scope>
    <source>
        <strain evidence="1">Thorbecke</strain>
    </source>
</reference>
<dbReference type="PANTHER" id="PTHR22035:SF4">
    <property type="entry name" value="COILED-COIL DOMAIN-CONTAINING PROTEIN 7"/>
    <property type="match status" value="1"/>
</dbReference>
<dbReference type="Ensembl" id="ENSOCUT00000023928.3">
    <property type="protein sequence ID" value="ENSOCUP00000025160.3"/>
    <property type="gene ID" value="ENSOCUG00000021856.3"/>
</dbReference>
<dbReference type="InterPro" id="IPR029272">
    <property type="entry name" value="CCDC7"/>
</dbReference>
<evidence type="ECO:0000313" key="2">
    <source>
        <dbReference type="Proteomes" id="UP000001811"/>
    </source>
</evidence>
<keyword evidence="2" id="KW-1185">Reference proteome</keyword>
<evidence type="ECO:0000313" key="1">
    <source>
        <dbReference type="Ensembl" id="ENSOCUP00000025160.3"/>
    </source>
</evidence>
<dbReference type="Proteomes" id="UP000001811">
    <property type="component" value="Unplaced"/>
</dbReference>
<evidence type="ECO:0008006" key="3">
    <source>
        <dbReference type="Google" id="ProtNLM"/>
    </source>
</evidence>
<dbReference type="AlphaFoldDB" id="G1U6W2"/>
<dbReference type="HOGENOM" id="CLU_040756_0_0_1"/>
<sequence>MKPSKYLQSTSAALANVPELMYKKGLLKAPLSHKLKEKRSGKLVHDKMEPMVLRSPPTGESLLRYALPIQTSKTQELTGKDQKIKMITKRLEMLVSTLEETFRLDIQGGEKQNVEPEQEEVSVGEDIKSFLMRCSHLAAQLEAAVKQEHNILESLSKWFHGQVSQVDEMLLVQ</sequence>
<accession>G1U6W2</accession>
<dbReference type="Pfam" id="PF15368">
    <property type="entry name" value="BioT2"/>
    <property type="match status" value="1"/>
</dbReference>
<dbReference type="Bgee" id="ENSOCUG00000021856">
    <property type="expression patterns" value="Expressed in testis and 7 other cell types or tissues"/>
</dbReference>
<organism evidence="1 2">
    <name type="scientific">Oryctolagus cuniculus</name>
    <name type="common">Rabbit</name>
    <dbReference type="NCBI Taxonomy" id="9986"/>
    <lineage>
        <taxon>Eukaryota</taxon>
        <taxon>Metazoa</taxon>
        <taxon>Chordata</taxon>
        <taxon>Craniata</taxon>
        <taxon>Vertebrata</taxon>
        <taxon>Euteleostomi</taxon>
        <taxon>Mammalia</taxon>
        <taxon>Eutheria</taxon>
        <taxon>Euarchontoglires</taxon>
        <taxon>Glires</taxon>
        <taxon>Lagomorpha</taxon>
        <taxon>Leporidae</taxon>
        <taxon>Oryctolagus</taxon>
    </lineage>
</organism>
<dbReference type="eggNOG" id="ENOG502S48H">
    <property type="taxonomic scope" value="Eukaryota"/>
</dbReference>
<dbReference type="PANTHER" id="PTHR22035">
    <property type="entry name" value="COILED-COIL DOMAIN-CONTAINING PROTEIN 7"/>
    <property type="match status" value="1"/>
</dbReference>
<reference evidence="1" key="2">
    <citation type="submission" date="2025-08" db="UniProtKB">
        <authorList>
            <consortium name="Ensembl"/>
        </authorList>
    </citation>
    <scope>IDENTIFICATION</scope>
    <source>
        <strain evidence="1">Thorbecke</strain>
    </source>
</reference>
<name>G1U6W2_RABIT</name>
<proteinExistence type="predicted"/>
<dbReference type="InParanoid" id="G1U6W2"/>
<protein>
    <recommendedName>
        <fullName evidence="3">Coiled-coil domain containing 7</fullName>
    </recommendedName>
</protein>
<reference evidence="1 2" key="1">
    <citation type="journal article" date="2011" name="Nature">
        <title>A high-resolution map of human evolutionary constraint using 29 mammals.</title>
        <authorList>
            <person name="Lindblad-Toh K."/>
            <person name="Garber M."/>
            <person name="Zuk O."/>
            <person name="Lin M.F."/>
            <person name="Parker B.J."/>
            <person name="Washietl S."/>
            <person name="Kheradpour P."/>
            <person name="Ernst J."/>
            <person name="Jordan G."/>
            <person name="Mauceli E."/>
            <person name="Ward L.D."/>
            <person name="Lowe C.B."/>
            <person name="Holloway A.K."/>
            <person name="Clamp M."/>
            <person name="Gnerre S."/>
            <person name="Alfoldi J."/>
            <person name="Beal K."/>
            <person name="Chang J."/>
            <person name="Clawson H."/>
            <person name="Cuff J."/>
            <person name="Di Palma F."/>
            <person name="Fitzgerald S."/>
            <person name="Flicek P."/>
            <person name="Guttman M."/>
            <person name="Hubisz M.J."/>
            <person name="Jaffe D.B."/>
            <person name="Jungreis I."/>
            <person name="Kent W.J."/>
            <person name="Kostka D."/>
            <person name="Lara M."/>
            <person name="Martins A.L."/>
            <person name="Massingham T."/>
            <person name="Moltke I."/>
            <person name="Raney B.J."/>
            <person name="Rasmussen M.D."/>
            <person name="Robinson J."/>
            <person name="Stark A."/>
            <person name="Vilella A.J."/>
            <person name="Wen J."/>
            <person name="Xie X."/>
            <person name="Zody M.C."/>
            <person name="Baldwin J."/>
            <person name="Bloom T."/>
            <person name="Chin C.W."/>
            <person name="Heiman D."/>
            <person name="Nicol R."/>
            <person name="Nusbaum C."/>
            <person name="Young S."/>
            <person name="Wilkinson J."/>
            <person name="Worley K.C."/>
            <person name="Kovar C.L."/>
            <person name="Muzny D.M."/>
            <person name="Gibbs R.A."/>
            <person name="Cree A."/>
            <person name="Dihn H.H."/>
            <person name="Fowler G."/>
            <person name="Jhangiani S."/>
            <person name="Joshi V."/>
            <person name="Lee S."/>
            <person name="Lewis L.R."/>
            <person name="Nazareth L.V."/>
            <person name="Okwuonu G."/>
            <person name="Santibanez J."/>
            <person name="Warren W.C."/>
            <person name="Mardis E.R."/>
            <person name="Weinstock G.M."/>
            <person name="Wilson R.K."/>
            <person name="Delehaunty K."/>
            <person name="Dooling D."/>
            <person name="Fronik C."/>
            <person name="Fulton L."/>
            <person name="Fulton B."/>
            <person name="Graves T."/>
            <person name="Minx P."/>
            <person name="Sodergren E."/>
            <person name="Birney E."/>
            <person name="Margulies E.H."/>
            <person name="Herrero J."/>
            <person name="Green E.D."/>
            <person name="Haussler D."/>
            <person name="Siepel A."/>
            <person name="Goldman N."/>
            <person name="Pollard K.S."/>
            <person name="Pedersen J.S."/>
            <person name="Lander E.S."/>
            <person name="Kellis M."/>
        </authorList>
    </citation>
    <scope>NUCLEOTIDE SEQUENCE [LARGE SCALE GENOMIC DNA]</scope>
    <source>
        <strain evidence="2">Thorbecke</strain>
    </source>
</reference>
<dbReference type="GeneTree" id="ENSGT00390000009751"/>